<keyword evidence="5 6" id="KW-0472">Membrane</keyword>
<dbReference type="NCBIfam" id="TIGR03144">
    <property type="entry name" value="cytochr_II_ccsB"/>
    <property type="match status" value="1"/>
</dbReference>
<dbReference type="InterPro" id="IPR045062">
    <property type="entry name" value="Cyt_c_biogenesis_CcsA/CcmC"/>
</dbReference>
<feature type="transmembrane region" description="Helical" evidence="6">
    <location>
        <begin position="227"/>
        <end position="244"/>
    </location>
</feature>
<keyword evidence="4 6" id="KW-1133">Transmembrane helix</keyword>
<proteinExistence type="predicted"/>
<accession>A0A3S3UCR0</accession>
<evidence type="ECO:0000259" key="7">
    <source>
        <dbReference type="Pfam" id="PF01578"/>
    </source>
</evidence>
<evidence type="ECO:0000256" key="6">
    <source>
        <dbReference type="SAM" id="Phobius"/>
    </source>
</evidence>
<feature type="transmembrane region" description="Helical" evidence="6">
    <location>
        <begin position="35"/>
        <end position="52"/>
    </location>
</feature>
<gene>
    <name evidence="8" type="ORF">H206_00199</name>
</gene>
<dbReference type="GO" id="GO:0005886">
    <property type="term" value="C:plasma membrane"/>
    <property type="evidence" value="ECO:0007669"/>
    <property type="project" value="TreeGrafter"/>
</dbReference>
<evidence type="ECO:0000313" key="8">
    <source>
        <dbReference type="EMBL" id="RWX47156.1"/>
    </source>
</evidence>
<feature type="transmembrane region" description="Helical" evidence="6">
    <location>
        <begin position="193"/>
        <end position="212"/>
    </location>
</feature>
<evidence type="ECO:0000313" key="9">
    <source>
        <dbReference type="Proteomes" id="UP000287853"/>
    </source>
</evidence>
<keyword evidence="9" id="KW-1185">Reference proteome</keyword>
<comment type="caution">
    <text evidence="8">The sequence shown here is derived from an EMBL/GenBank/DDBJ whole genome shotgun (WGS) entry which is preliminary data.</text>
</comment>
<evidence type="ECO:0000256" key="2">
    <source>
        <dbReference type="ARBA" id="ARBA00022692"/>
    </source>
</evidence>
<organism evidence="8 9">
    <name type="scientific">Candidatus Electrothrix aarhusensis</name>
    <dbReference type="NCBI Taxonomy" id="1859131"/>
    <lineage>
        <taxon>Bacteria</taxon>
        <taxon>Pseudomonadati</taxon>
        <taxon>Thermodesulfobacteriota</taxon>
        <taxon>Desulfobulbia</taxon>
        <taxon>Desulfobulbales</taxon>
        <taxon>Desulfobulbaceae</taxon>
        <taxon>Candidatus Electrothrix</taxon>
    </lineage>
</organism>
<dbReference type="AlphaFoldDB" id="A0A3S3UCR0"/>
<feature type="domain" description="Cytochrome c assembly protein" evidence="7">
    <location>
        <begin position="70"/>
        <end position="279"/>
    </location>
</feature>
<feature type="transmembrane region" description="Helical" evidence="6">
    <location>
        <begin position="136"/>
        <end position="162"/>
    </location>
</feature>
<dbReference type="GO" id="GO:0020037">
    <property type="term" value="F:heme binding"/>
    <property type="evidence" value="ECO:0007669"/>
    <property type="project" value="InterPro"/>
</dbReference>
<dbReference type="GO" id="GO:0017004">
    <property type="term" value="P:cytochrome complex assembly"/>
    <property type="evidence" value="ECO:0007669"/>
    <property type="project" value="UniProtKB-KW"/>
</dbReference>
<keyword evidence="3" id="KW-0201">Cytochrome c-type biogenesis</keyword>
<evidence type="ECO:0000256" key="3">
    <source>
        <dbReference type="ARBA" id="ARBA00022748"/>
    </source>
</evidence>
<dbReference type="PANTHER" id="PTHR30071">
    <property type="entry name" value="HEME EXPORTER PROTEIN C"/>
    <property type="match status" value="1"/>
</dbReference>
<reference evidence="8 9" key="1">
    <citation type="submission" date="2017-01" db="EMBL/GenBank/DDBJ databases">
        <title>The cable genome- insights into the physiology and evolution of filamentous bacteria capable of sulfide oxidation via long distance electron transfer.</title>
        <authorList>
            <person name="Schreiber L."/>
            <person name="Bjerg J.T."/>
            <person name="Boggild A."/>
            <person name="Van De Vossenberg J."/>
            <person name="Meysman F."/>
            <person name="Nielsen L.P."/>
            <person name="Schramm A."/>
            <person name="Kjeldsen K.U."/>
        </authorList>
    </citation>
    <scope>NUCLEOTIDE SEQUENCE [LARGE SCALE GENOMIC DNA]</scope>
    <source>
        <strain evidence="8">MCF</strain>
    </source>
</reference>
<comment type="subcellular location">
    <subcellularLocation>
        <location evidence="1">Membrane</location>
        <topology evidence="1">Multi-pass membrane protein</topology>
    </subcellularLocation>
</comment>
<dbReference type="InterPro" id="IPR002541">
    <property type="entry name" value="Cyt_c_assembly"/>
</dbReference>
<feature type="transmembrane region" description="Helical" evidence="6">
    <location>
        <begin position="6"/>
        <end position="28"/>
    </location>
</feature>
<feature type="transmembrane region" description="Helical" evidence="6">
    <location>
        <begin position="97"/>
        <end position="116"/>
    </location>
</feature>
<evidence type="ECO:0000256" key="1">
    <source>
        <dbReference type="ARBA" id="ARBA00004141"/>
    </source>
</evidence>
<dbReference type="Proteomes" id="UP000287853">
    <property type="component" value="Unassembled WGS sequence"/>
</dbReference>
<protein>
    <submittedName>
        <fullName evidence="8">Cytochrome c-type biogenesis protein CcsB</fullName>
    </submittedName>
</protein>
<dbReference type="EMBL" id="MTKO01000041">
    <property type="protein sequence ID" value="RWX47156.1"/>
    <property type="molecule type" value="Genomic_DNA"/>
</dbReference>
<evidence type="ECO:0000256" key="4">
    <source>
        <dbReference type="ARBA" id="ARBA00022989"/>
    </source>
</evidence>
<sequence>MMNSSQLFGYTTIIYLLSAAFYIGLLVFRNRKIGFVGLILASIGVLIHTGALGLRWHESYQVGIGHAPLTNMYESLVFFAWCTTLFYILLEVKFKASVLGALVMPLAVTTMAYASFSTDISRQISPLIPALQSNWLIAHVITCFIGYGAFAVAAGIGVIYLFKHLAINRKFSRDNLLSTLPELPLLDDLTHKTIVFGFMWLTAGIITGAVWANEAWGTYWSWDPKETWSIITWFVYALALHARFTRGWNGPRIAWLAIIGFLSVFFTYFGVNFLLAGLHSYGAS</sequence>
<feature type="transmembrane region" description="Helical" evidence="6">
    <location>
        <begin position="253"/>
        <end position="275"/>
    </location>
</feature>
<dbReference type="PANTHER" id="PTHR30071:SF1">
    <property type="entry name" value="CYTOCHROME B_B6 PROTEIN-RELATED"/>
    <property type="match status" value="1"/>
</dbReference>
<keyword evidence="2 6" id="KW-0812">Transmembrane</keyword>
<evidence type="ECO:0000256" key="5">
    <source>
        <dbReference type="ARBA" id="ARBA00023136"/>
    </source>
</evidence>
<dbReference type="Pfam" id="PF01578">
    <property type="entry name" value="Cytochrom_C_asm"/>
    <property type="match status" value="1"/>
</dbReference>
<dbReference type="InterPro" id="IPR017562">
    <property type="entry name" value="Cyt_c_biogenesis_CcsA"/>
</dbReference>
<feature type="transmembrane region" description="Helical" evidence="6">
    <location>
        <begin position="72"/>
        <end position="90"/>
    </location>
</feature>
<name>A0A3S3UCR0_9BACT</name>